<protein>
    <submittedName>
        <fullName evidence="1">Uncharacterized protein</fullName>
    </submittedName>
</protein>
<organism evidence="1">
    <name type="scientific">Triticum aestivum</name>
    <name type="common">Wheat</name>
    <dbReference type="NCBI Taxonomy" id="4565"/>
    <lineage>
        <taxon>Eukaryota</taxon>
        <taxon>Viridiplantae</taxon>
        <taxon>Streptophyta</taxon>
        <taxon>Embryophyta</taxon>
        <taxon>Tracheophyta</taxon>
        <taxon>Spermatophyta</taxon>
        <taxon>Magnoliopsida</taxon>
        <taxon>Liliopsida</taxon>
        <taxon>Poales</taxon>
        <taxon>Poaceae</taxon>
        <taxon>BOP clade</taxon>
        <taxon>Pooideae</taxon>
        <taxon>Triticodae</taxon>
        <taxon>Triticeae</taxon>
        <taxon>Triticinae</taxon>
        <taxon>Triticum</taxon>
    </lineage>
</organism>
<dbReference type="Gramene" id="TraesCS3A02G221200.1">
    <property type="protein sequence ID" value="TraesCS3A02G221200.1"/>
    <property type="gene ID" value="TraesCS3A02G221200"/>
</dbReference>
<sequence>MAPALATLQVAAPHHLSLPRPRARASRSGASFLALEVARNSGRRWPSSPSADAVLPKLGIVKYPKTTLTPSICTAVFGITKTACTTTSMTSTTIVVGFDKLNPLPSSWDLTSSITTPEDLGFVKFPSVAMYHYFHYRR</sequence>
<dbReference type="Proteomes" id="UP000019116">
    <property type="component" value="Chromosome 3A"/>
</dbReference>
<reference evidence="1" key="1">
    <citation type="submission" date="2018-08" db="EMBL/GenBank/DDBJ databases">
        <authorList>
            <person name="Rossello M."/>
        </authorList>
    </citation>
    <scope>NUCLEOTIDE SEQUENCE [LARGE SCALE GENOMIC DNA]</scope>
    <source>
        <strain evidence="1">cv. Chinese Spring</strain>
    </source>
</reference>
<dbReference type="Gramene" id="TraesMAC3A03G01411860.1">
    <property type="protein sequence ID" value="TraesMAC3A03G01411860.1"/>
    <property type="gene ID" value="TraesMAC3A03G01411860"/>
</dbReference>
<dbReference type="Gramene" id="TraesJAG3A03G01423240.1">
    <property type="protein sequence ID" value="TraesJAG3A03G01423240.1"/>
    <property type="gene ID" value="TraesJAG3A03G01423240"/>
</dbReference>
<accession>A0A3B6EK26</accession>
<dbReference type="Gramene" id="TraesCLE_scaffold_012801_01G000200.1">
    <property type="protein sequence ID" value="TraesCLE_scaffold_012801_01G000200.1"/>
    <property type="gene ID" value="TraesCLE_scaffold_012801_01G000200"/>
</dbReference>
<reference evidence="1" key="2">
    <citation type="submission" date="2018-10" db="UniProtKB">
        <authorList>
            <consortium name="EnsemblPlants"/>
        </authorList>
    </citation>
    <scope>IDENTIFICATION</scope>
</reference>
<dbReference type="Gramene" id="TraesROB_scaffold_062789_01G000200.1">
    <property type="protein sequence ID" value="TraesROB_scaffold_062789_01G000200.1"/>
    <property type="gene ID" value="TraesROB_scaffold_062789_01G000200"/>
</dbReference>
<name>A0A3B6EK26_WHEAT</name>
<dbReference type="Gramene" id="TraesRN3A0100589100.1">
    <property type="protein sequence ID" value="TraesRN3A0100589100.1"/>
    <property type="gene ID" value="TraesRN3A0100589100"/>
</dbReference>
<evidence type="ECO:0000313" key="2">
    <source>
        <dbReference type="Proteomes" id="UP000019116"/>
    </source>
</evidence>
<dbReference type="Gramene" id="TraesCS3A03G0575800.1">
    <property type="protein sequence ID" value="TraesCS3A03G0575800.1.CDS"/>
    <property type="gene ID" value="TraesCS3A03G0575800"/>
</dbReference>
<dbReference type="Gramene" id="TraesJUL3A03G01426350.1">
    <property type="protein sequence ID" value="TraesJUL3A03G01426350.1"/>
    <property type="gene ID" value="TraesJUL3A03G01426350"/>
</dbReference>
<dbReference type="EnsemblPlants" id="TraesCS3A02G221200.1">
    <property type="protein sequence ID" value="TraesCS3A02G221200.1"/>
    <property type="gene ID" value="TraesCS3A02G221200"/>
</dbReference>
<dbReference type="Gramene" id="TraesCAD_scaffold_050435_01G000200.1">
    <property type="protein sequence ID" value="TraesCAD_scaffold_050435_01G000200.1"/>
    <property type="gene ID" value="TraesCAD_scaffold_050435_01G000200"/>
</dbReference>
<dbReference type="AlphaFoldDB" id="A0A3B6EK26"/>
<dbReference type="Gramene" id="TraesWEE_scaffold_035950_01G000100.1">
    <property type="protein sequence ID" value="TraesWEE_scaffold_035950_01G000100.1"/>
    <property type="gene ID" value="TraesWEE_scaffold_035950_01G000100"/>
</dbReference>
<dbReference type="Gramene" id="TraesSYM3A03G01436130.1">
    <property type="protein sequence ID" value="TraesSYM3A03G01436130.1"/>
    <property type="gene ID" value="TraesSYM3A03G01436130"/>
</dbReference>
<dbReference type="Gramene" id="TraesNOR3A03G01434810.1">
    <property type="protein sequence ID" value="TraesNOR3A03G01434810.1"/>
    <property type="gene ID" value="TraesNOR3A03G01434810"/>
</dbReference>
<dbReference type="Gramene" id="TraesLAC3A03G01358160.1">
    <property type="protein sequence ID" value="TraesLAC3A03G01358160.1"/>
    <property type="gene ID" value="TraesLAC3A03G01358160"/>
</dbReference>
<dbReference type="Gramene" id="TraesARI3A03G01434900.1">
    <property type="protein sequence ID" value="TraesARI3A03G01434900.1"/>
    <property type="gene ID" value="TraesARI3A03G01434900"/>
</dbReference>
<evidence type="ECO:0000313" key="1">
    <source>
        <dbReference type="EnsemblPlants" id="TraesCS3A02G221200.1"/>
    </source>
</evidence>
<keyword evidence="2" id="KW-1185">Reference proteome</keyword>
<dbReference type="Gramene" id="TraesLDM3A03G01414840.1">
    <property type="protein sequence ID" value="TraesLDM3A03G01414840.1"/>
    <property type="gene ID" value="TraesLDM3A03G01414840"/>
</dbReference>
<dbReference type="Gramene" id="TraesSTA3A03G01405590.1">
    <property type="protein sequence ID" value="TraesSTA3A03G01405590.1"/>
    <property type="gene ID" value="TraesSTA3A03G01405590"/>
</dbReference>
<proteinExistence type="predicted"/>